<feature type="region of interest" description="Disordered" evidence="1">
    <location>
        <begin position="300"/>
        <end position="345"/>
    </location>
</feature>
<feature type="compositionally biased region" description="Polar residues" evidence="1">
    <location>
        <begin position="177"/>
        <end position="194"/>
    </location>
</feature>
<name>A0A2P5FLN8_TREOI</name>
<reference evidence="3" key="1">
    <citation type="submission" date="2016-06" db="EMBL/GenBank/DDBJ databases">
        <title>Parallel loss of symbiosis genes in relatives of nitrogen-fixing non-legume Parasponia.</title>
        <authorList>
            <person name="Van Velzen R."/>
            <person name="Holmer R."/>
            <person name="Bu F."/>
            <person name="Rutten L."/>
            <person name="Van Zeijl A."/>
            <person name="Liu W."/>
            <person name="Santuari L."/>
            <person name="Cao Q."/>
            <person name="Sharma T."/>
            <person name="Shen D."/>
            <person name="Roswanjaya Y."/>
            <person name="Wardhani T."/>
            <person name="Kalhor M.S."/>
            <person name="Jansen J."/>
            <person name="Van den Hoogen J."/>
            <person name="Gungor B."/>
            <person name="Hartog M."/>
            <person name="Hontelez J."/>
            <person name="Verver J."/>
            <person name="Yang W.-C."/>
            <person name="Schijlen E."/>
            <person name="Repin R."/>
            <person name="Schilthuizen M."/>
            <person name="Schranz E."/>
            <person name="Heidstra R."/>
            <person name="Miyata K."/>
            <person name="Fedorova E."/>
            <person name="Kohlen W."/>
            <person name="Bisseling T."/>
            <person name="Smit S."/>
            <person name="Geurts R."/>
        </authorList>
    </citation>
    <scope>NUCLEOTIDE SEQUENCE [LARGE SCALE GENOMIC DNA]</scope>
    <source>
        <strain evidence="3">cv. RG33-2</strain>
    </source>
</reference>
<feature type="compositionally biased region" description="Basic and acidic residues" evidence="1">
    <location>
        <begin position="300"/>
        <end position="310"/>
    </location>
</feature>
<dbReference type="AlphaFoldDB" id="A0A2P5FLN8"/>
<dbReference type="OrthoDB" id="684385at2759"/>
<feature type="compositionally biased region" description="Basic and acidic residues" evidence="1">
    <location>
        <begin position="328"/>
        <end position="339"/>
    </location>
</feature>
<evidence type="ECO:0000313" key="3">
    <source>
        <dbReference type="Proteomes" id="UP000237000"/>
    </source>
</evidence>
<feature type="region of interest" description="Disordered" evidence="1">
    <location>
        <begin position="134"/>
        <end position="155"/>
    </location>
</feature>
<protein>
    <submittedName>
        <fullName evidence="2">Uncharacterized protein</fullName>
    </submittedName>
</protein>
<evidence type="ECO:0000313" key="2">
    <source>
        <dbReference type="EMBL" id="PON98717.1"/>
    </source>
</evidence>
<gene>
    <name evidence="2" type="ORF">TorRG33x02_056170</name>
</gene>
<proteinExistence type="predicted"/>
<dbReference type="Proteomes" id="UP000237000">
    <property type="component" value="Unassembled WGS sequence"/>
</dbReference>
<feature type="region of interest" description="Disordered" evidence="1">
    <location>
        <begin position="177"/>
        <end position="204"/>
    </location>
</feature>
<feature type="compositionally biased region" description="Basic and acidic residues" evidence="1">
    <location>
        <begin position="1"/>
        <end position="16"/>
    </location>
</feature>
<organism evidence="2 3">
    <name type="scientific">Trema orientale</name>
    <name type="common">Charcoal tree</name>
    <name type="synonym">Celtis orientalis</name>
    <dbReference type="NCBI Taxonomy" id="63057"/>
    <lineage>
        <taxon>Eukaryota</taxon>
        <taxon>Viridiplantae</taxon>
        <taxon>Streptophyta</taxon>
        <taxon>Embryophyta</taxon>
        <taxon>Tracheophyta</taxon>
        <taxon>Spermatophyta</taxon>
        <taxon>Magnoliopsida</taxon>
        <taxon>eudicotyledons</taxon>
        <taxon>Gunneridae</taxon>
        <taxon>Pentapetalae</taxon>
        <taxon>rosids</taxon>
        <taxon>fabids</taxon>
        <taxon>Rosales</taxon>
        <taxon>Cannabaceae</taxon>
        <taxon>Trema</taxon>
    </lineage>
</organism>
<keyword evidence="3" id="KW-1185">Reference proteome</keyword>
<accession>A0A2P5FLN8</accession>
<dbReference type="STRING" id="63057.A0A2P5FLN8"/>
<comment type="caution">
    <text evidence="2">The sequence shown here is derived from an EMBL/GenBank/DDBJ whole genome shotgun (WGS) entry which is preliminary data.</text>
</comment>
<evidence type="ECO:0000256" key="1">
    <source>
        <dbReference type="SAM" id="MobiDB-lite"/>
    </source>
</evidence>
<sequence>METDRTGMVEEEEKKLQPVVGSETPEPDILKAVSLSGDDPDGPIKALADRPGPVMVNRTITSTGFRVSTQMKQEVSEGSDDGVLVSGMKLKSPVEERVEGMLANKNKVSVTPRMSFDDFLKATNTQVMTTEEYLKSQAKEEPVKESGDGESGFGLNPMAVRVKEEPDDGFEKGVVTQNEVKGSNDQVQSANDESPNAKVKEEVAEEVVKPKSRIQSFEELVNEFDHWCQANDRSRKVPRVEGVGSNNQVITTDGLNGKVKQEETIKAETITAVVAVKEEPVIDAEPISWSKAIVPVKEEAPRETTRESFMKKFNRIPARGGQSSQKPTDAKKQRTEDQKPCSIPVEDGNFPEEPDWFLVGRTMVTALSTTRGRKLVDNEIVHFSFPTTDWRSNAHWIVRFSTKRYGEVYSHLGCISFTLKFSFKAFLCESYLLNSVCI</sequence>
<feature type="compositionally biased region" description="Basic and acidic residues" evidence="1">
    <location>
        <begin position="134"/>
        <end position="147"/>
    </location>
</feature>
<dbReference type="EMBL" id="JXTC01000023">
    <property type="protein sequence ID" value="PON98717.1"/>
    <property type="molecule type" value="Genomic_DNA"/>
</dbReference>
<feature type="region of interest" description="Disordered" evidence="1">
    <location>
        <begin position="1"/>
        <end position="26"/>
    </location>
</feature>
<dbReference type="InParanoid" id="A0A2P5FLN8"/>